<dbReference type="FunFam" id="3.40.140.10:FF:000021">
    <property type="entry name" value="Deoxycytidylate deaminase"/>
    <property type="match status" value="1"/>
</dbReference>
<dbReference type="PROSITE" id="PS51747">
    <property type="entry name" value="CYT_DCMP_DEAMINASES_2"/>
    <property type="match status" value="1"/>
</dbReference>
<gene>
    <name evidence="11" type="primary">LOC115211933</name>
</gene>
<dbReference type="EC" id="3.5.4.12" evidence="7"/>
<feature type="domain" description="CMP/dCMP-type deaminase" evidence="9">
    <location>
        <begin position="23"/>
        <end position="161"/>
    </location>
</feature>
<organism evidence="10 11">
    <name type="scientific">Octopus sinensis</name>
    <name type="common">East Asian common octopus</name>
    <dbReference type="NCBI Taxonomy" id="2607531"/>
    <lineage>
        <taxon>Eukaryota</taxon>
        <taxon>Metazoa</taxon>
        <taxon>Spiralia</taxon>
        <taxon>Lophotrochozoa</taxon>
        <taxon>Mollusca</taxon>
        <taxon>Cephalopoda</taxon>
        <taxon>Coleoidea</taxon>
        <taxon>Octopodiformes</taxon>
        <taxon>Octopoda</taxon>
        <taxon>Incirrata</taxon>
        <taxon>Octopodidae</taxon>
        <taxon>Octopus</taxon>
    </lineage>
</organism>
<comment type="similarity">
    <text evidence="2">Belongs to the cytidine and deoxycytidylate deaminase family.</text>
</comment>
<dbReference type="CDD" id="cd01286">
    <property type="entry name" value="deoxycytidylate_deaminase"/>
    <property type="match status" value="1"/>
</dbReference>
<evidence type="ECO:0000313" key="10">
    <source>
        <dbReference type="Proteomes" id="UP000515154"/>
    </source>
</evidence>
<keyword evidence="4" id="KW-0545">Nucleotide biosynthesis</keyword>
<evidence type="ECO:0000256" key="1">
    <source>
        <dbReference type="ARBA" id="ARBA00001947"/>
    </source>
</evidence>
<evidence type="ECO:0000259" key="9">
    <source>
        <dbReference type="PROSITE" id="PS51747"/>
    </source>
</evidence>
<dbReference type="PANTHER" id="PTHR11086:SF18">
    <property type="entry name" value="DEOXYCYTIDYLATE DEAMINASE"/>
    <property type="match status" value="1"/>
</dbReference>
<dbReference type="InterPro" id="IPR002125">
    <property type="entry name" value="CMP_dCMP_dom"/>
</dbReference>
<keyword evidence="5" id="KW-0378">Hydrolase</keyword>
<evidence type="ECO:0000256" key="4">
    <source>
        <dbReference type="ARBA" id="ARBA00022727"/>
    </source>
</evidence>
<dbReference type="InterPro" id="IPR016192">
    <property type="entry name" value="APOBEC/CMP_deaminase_Zn-bd"/>
</dbReference>
<accession>A0A7E6FBR4</accession>
<dbReference type="Proteomes" id="UP000515154">
    <property type="component" value="Linkage group LG1"/>
</dbReference>
<evidence type="ECO:0000256" key="2">
    <source>
        <dbReference type="ARBA" id="ARBA00006576"/>
    </source>
</evidence>
<evidence type="ECO:0000256" key="3">
    <source>
        <dbReference type="ARBA" id="ARBA00022723"/>
    </source>
</evidence>
<evidence type="ECO:0000256" key="5">
    <source>
        <dbReference type="ARBA" id="ARBA00022801"/>
    </source>
</evidence>
<keyword evidence="10" id="KW-1185">Reference proteome</keyword>
<dbReference type="RefSeq" id="XP_036365194.1">
    <property type="nucleotide sequence ID" value="XM_036509301.1"/>
</dbReference>
<name>A0A7E6FBR4_9MOLL</name>
<dbReference type="InterPro" id="IPR015517">
    <property type="entry name" value="dCMP_deaminase-rel"/>
</dbReference>
<dbReference type="InterPro" id="IPR035105">
    <property type="entry name" value="Deoxycytidylate_deaminase_dom"/>
</dbReference>
<dbReference type="Gene3D" id="3.40.140.10">
    <property type="entry name" value="Cytidine Deaminase, domain 2"/>
    <property type="match status" value="1"/>
</dbReference>
<dbReference type="GO" id="GO:0005737">
    <property type="term" value="C:cytoplasm"/>
    <property type="evidence" value="ECO:0007669"/>
    <property type="project" value="TreeGrafter"/>
</dbReference>
<dbReference type="InterPro" id="IPR016193">
    <property type="entry name" value="Cytidine_deaminase-like"/>
</dbReference>
<comment type="cofactor">
    <cofactor evidence="1">
        <name>Zn(2+)</name>
        <dbReference type="ChEBI" id="CHEBI:29105"/>
    </cofactor>
</comment>
<dbReference type="SUPFAM" id="SSF53927">
    <property type="entry name" value="Cytidine deaminase-like"/>
    <property type="match status" value="1"/>
</dbReference>
<evidence type="ECO:0000313" key="11">
    <source>
        <dbReference type="RefSeq" id="XP_036365194.1"/>
    </source>
</evidence>
<dbReference type="KEGG" id="osn:115211933"/>
<dbReference type="PANTHER" id="PTHR11086">
    <property type="entry name" value="DEOXYCYTIDYLATE DEAMINASE-RELATED"/>
    <property type="match status" value="1"/>
</dbReference>
<protein>
    <recommendedName>
        <fullName evidence="8">dCMP deaminase</fullName>
        <ecNumber evidence="7">3.5.4.12</ecNumber>
    </recommendedName>
    <alternativeName>
        <fullName evidence="8">dCMP deaminase</fullName>
    </alternativeName>
</protein>
<dbReference type="GO" id="GO:0004132">
    <property type="term" value="F:dCMP deaminase activity"/>
    <property type="evidence" value="ECO:0007669"/>
    <property type="project" value="UniProtKB-EC"/>
</dbReference>
<dbReference type="GO" id="GO:0008270">
    <property type="term" value="F:zinc ion binding"/>
    <property type="evidence" value="ECO:0007669"/>
    <property type="project" value="InterPro"/>
</dbReference>
<dbReference type="PROSITE" id="PS00903">
    <property type="entry name" value="CYT_DCMP_DEAMINASES_1"/>
    <property type="match status" value="1"/>
</dbReference>
<evidence type="ECO:0000256" key="7">
    <source>
        <dbReference type="ARBA" id="ARBA00038938"/>
    </source>
</evidence>
<dbReference type="AlphaFoldDB" id="A0A7E6FBR4"/>
<keyword evidence="6" id="KW-0862">Zinc</keyword>
<keyword evidence="3" id="KW-0479">Metal-binding</keyword>
<proteinExistence type="inferred from homology"/>
<dbReference type="Pfam" id="PF00383">
    <property type="entry name" value="dCMP_cyt_deam_1"/>
    <property type="match status" value="1"/>
</dbReference>
<evidence type="ECO:0000256" key="6">
    <source>
        <dbReference type="ARBA" id="ARBA00022833"/>
    </source>
</evidence>
<reference evidence="11" key="1">
    <citation type="submission" date="2025-08" db="UniProtKB">
        <authorList>
            <consortium name="RefSeq"/>
        </authorList>
    </citation>
    <scope>IDENTIFICATION</scope>
</reference>
<sequence>MAEGTSVNDVASSMSKKRQGYLGWDDYFMSVAFLSAKRSKDPRTQVGACIVNEDRRIVGTGYNGMPRGCSDDVFPWCNEGPTELQKKSLYVCHAELNAILNKNSADVRNCTMYVGLFPCNECAKVIIQSGIKKVIFYSDKYKDRTTSQASRKMFKDAEIDCDQYQPTDEQIVIDFTSIEEKKNRIISSDRQNVTGFTSLDKKKDRIKSSDSHLFSELSF</sequence>
<evidence type="ECO:0000256" key="8">
    <source>
        <dbReference type="ARBA" id="ARBA00041763"/>
    </source>
</evidence>
<dbReference type="GO" id="GO:0009165">
    <property type="term" value="P:nucleotide biosynthetic process"/>
    <property type="evidence" value="ECO:0007669"/>
    <property type="project" value="UniProtKB-KW"/>
</dbReference>